<evidence type="ECO:0000313" key="3">
    <source>
        <dbReference type="Proteomes" id="UP000244527"/>
    </source>
</evidence>
<reference evidence="2 3" key="1">
    <citation type="submission" date="2017-04" db="EMBL/GenBank/DDBJ databases">
        <title>Compelte genome sequence of WV33.</title>
        <authorList>
            <person name="Lee P.C."/>
        </authorList>
    </citation>
    <scope>NUCLEOTIDE SEQUENCE [LARGE SCALE GENOMIC DNA]</scope>
    <source>
        <strain evidence="2 3">WV33</strain>
    </source>
</reference>
<dbReference type="EMBL" id="CP020918">
    <property type="protein sequence ID" value="AWG21470.1"/>
    <property type="molecule type" value="Genomic_DNA"/>
</dbReference>
<dbReference type="InterPro" id="IPR011335">
    <property type="entry name" value="Restrct_endonuc-II-like"/>
</dbReference>
<keyword evidence="3" id="KW-1185">Reference proteome</keyword>
<dbReference type="OrthoDB" id="9798754at2"/>
<protein>
    <recommendedName>
        <fullName evidence="1">DUF559 domain-containing protein</fullName>
    </recommendedName>
</protein>
<dbReference type="InterPro" id="IPR047216">
    <property type="entry name" value="Endonuclease_DUF559_bact"/>
</dbReference>
<dbReference type="PANTHER" id="PTHR38590">
    <property type="entry name" value="BLL0828 PROTEIN"/>
    <property type="match status" value="1"/>
</dbReference>
<dbReference type="InterPro" id="IPR007569">
    <property type="entry name" value="DUF559"/>
</dbReference>
<dbReference type="Proteomes" id="UP000244527">
    <property type="component" value="Chromosome"/>
</dbReference>
<feature type="domain" description="DUF559" evidence="1">
    <location>
        <begin position="21"/>
        <end position="124"/>
    </location>
</feature>
<dbReference type="Gene3D" id="3.40.960.10">
    <property type="entry name" value="VSR Endonuclease"/>
    <property type="match status" value="1"/>
</dbReference>
<dbReference type="SUPFAM" id="SSF52980">
    <property type="entry name" value="Restriction endonuclease-like"/>
    <property type="match status" value="1"/>
</dbReference>
<proteinExistence type="predicted"/>
<name>A0A2S1LCI1_9FLAO</name>
<accession>A0A2S1LCI1</accession>
<organism evidence="2 3">
    <name type="scientific">Flavobacterium faecale</name>
    <dbReference type="NCBI Taxonomy" id="1355330"/>
    <lineage>
        <taxon>Bacteria</taxon>
        <taxon>Pseudomonadati</taxon>
        <taxon>Bacteroidota</taxon>
        <taxon>Flavobacteriia</taxon>
        <taxon>Flavobacteriales</taxon>
        <taxon>Flavobacteriaceae</taxon>
        <taxon>Flavobacterium</taxon>
    </lineage>
</organism>
<evidence type="ECO:0000313" key="2">
    <source>
        <dbReference type="EMBL" id="AWG21470.1"/>
    </source>
</evidence>
<dbReference type="PANTHER" id="PTHR38590:SF1">
    <property type="entry name" value="BLL0828 PROTEIN"/>
    <property type="match status" value="1"/>
</dbReference>
<dbReference type="AlphaFoldDB" id="A0A2S1LCI1"/>
<dbReference type="KEGG" id="ffa:FFWV33_07940"/>
<sequence>MEENPLESDNMWKGATPAIFSNAKKLRENATEAENQLWLALRNKQLNGLKFRRQHPLSCYIADFYCHELKLIIEVDGGYHLTKEQIQLDNRRTADLEFQGLKVIRFTNEEVMLRLSNVLDKIREWVSLQR</sequence>
<dbReference type="CDD" id="cd01038">
    <property type="entry name" value="Endonuclease_DUF559"/>
    <property type="match status" value="1"/>
</dbReference>
<gene>
    <name evidence="2" type="ORF">FFWV33_07940</name>
</gene>
<dbReference type="RefSeq" id="WP_108740408.1">
    <property type="nucleotide sequence ID" value="NZ_CP020918.1"/>
</dbReference>
<dbReference type="Pfam" id="PF04480">
    <property type="entry name" value="DUF559"/>
    <property type="match status" value="1"/>
</dbReference>
<evidence type="ECO:0000259" key="1">
    <source>
        <dbReference type="Pfam" id="PF04480"/>
    </source>
</evidence>